<dbReference type="Proteomes" id="UP000186391">
    <property type="component" value="Unassembled WGS sequence"/>
</dbReference>
<keyword evidence="10" id="KW-1185">Reference proteome</keyword>
<feature type="transmembrane region" description="Helical" evidence="7">
    <location>
        <begin position="356"/>
        <end position="375"/>
    </location>
</feature>
<evidence type="ECO:0000313" key="10">
    <source>
        <dbReference type="Proteomes" id="UP000186391"/>
    </source>
</evidence>
<comment type="caution">
    <text evidence="9">The sequence shown here is derived from an EMBL/GenBank/DDBJ whole genome shotgun (WGS) entry which is preliminary data.</text>
</comment>
<dbReference type="EMBL" id="MRCA01000007">
    <property type="protein sequence ID" value="OKH13372.1"/>
    <property type="molecule type" value="Genomic_DNA"/>
</dbReference>
<dbReference type="InterPro" id="IPR003838">
    <property type="entry name" value="ABC3_permease_C"/>
</dbReference>
<dbReference type="PANTHER" id="PTHR43738">
    <property type="entry name" value="ABC TRANSPORTER, MEMBRANE PROTEIN"/>
    <property type="match status" value="1"/>
</dbReference>
<name>A0A1U7GYH9_9CYAN</name>
<evidence type="ECO:0000256" key="6">
    <source>
        <dbReference type="ARBA" id="ARBA00023136"/>
    </source>
</evidence>
<feature type="transmembrane region" description="Helical" evidence="7">
    <location>
        <begin position="263"/>
        <end position="287"/>
    </location>
</feature>
<organism evidence="9 10">
    <name type="scientific">Fischerella major NIES-592</name>
    <dbReference type="NCBI Taxonomy" id="210994"/>
    <lineage>
        <taxon>Bacteria</taxon>
        <taxon>Bacillati</taxon>
        <taxon>Cyanobacteriota</taxon>
        <taxon>Cyanophyceae</taxon>
        <taxon>Nostocales</taxon>
        <taxon>Hapalosiphonaceae</taxon>
        <taxon>Fischerella</taxon>
    </lineage>
</organism>
<gene>
    <name evidence="9" type="ORF">NIES592_15025</name>
</gene>
<evidence type="ECO:0000256" key="3">
    <source>
        <dbReference type="ARBA" id="ARBA00022475"/>
    </source>
</evidence>
<dbReference type="InterPro" id="IPR005891">
    <property type="entry name" value="DevC"/>
</dbReference>
<keyword evidence="6 7" id="KW-0472">Membrane</keyword>
<feature type="domain" description="ABC3 transporter permease C-terminal" evidence="8">
    <location>
        <begin position="272"/>
        <end position="382"/>
    </location>
</feature>
<dbReference type="GO" id="GO:0005886">
    <property type="term" value="C:plasma membrane"/>
    <property type="evidence" value="ECO:0007669"/>
    <property type="project" value="UniProtKB-SubCell"/>
</dbReference>
<evidence type="ECO:0000313" key="9">
    <source>
        <dbReference type="EMBL" id="OKH13372.1"/>
    </source>
</evidence>
<dbReference type="InterPro" id="IPR051125">
    <property type="entry name" value="ABC-4/HrtB_transporter"/>
</dbReference>
<comment type="subcellular location">
    <subcellularLocation>
        <location evidence="1">Cell membrane</location>
        <topology evidence="1">Multi-pass membrane protein</topology>
    </subcellularLocation>
</comment>
<dbReference type="PIRSF" id="PIRSF031773">
    <property type="entry name" value="DevC"/>
    <property type="match status" value="1"/>
</dbReference>
<evidence type="ECO:0000259" key="8">
    <source>
        <dbReference type="Pfam" id="PF02687"/>
    </source>
</evidence>
<dbReference type="RefSeq" id="WP_073556167.1">
    <property type="nucleotide sequence ID" value="NZ_MRCA01000007.1"/>
</dbReference>
<keyword evidence="4 7" id="KW-0812">Transmembrane</keyword>
<dbReference type="NCBIfam" id="TIGR01185">
    <property type="entry name" value="devC"/>
    <property type="match status" value="1"/>
</dbReference>
<evidence type="ECO:0000256" key="7">
    <source>
        <dbReference type="SAM" id="Phobius"/>
    </source>
</evidence>
<accession>A0A1U7GYH9</accession>
<feature type="transmembrane region" description="Helical" evidence="7">
    <location>
        <begin position="319"/>
        <end position="344"/>
    </location>
</feature>
<dbReference type="Pfam" id="PF02687">
    <property type="entry name" value="FtsX"/>
    <property type="match status" value="1"/>
</dbReference>
<sequence>MLPKFFRRIPLAWLQLKKEKTRLMVALAGIAFADMLMFVQLGLLDALFDSATKPHQNLQADLVLINPQFQTLFYVKSFPRERLQQILAYDGVKSVRPLYADIAQWRNPKNRLSRGILVWGIDPANPPFDLPEVNQHLDQLKLLDRVLFDRASRPEYGPIPDLVKQHGSVEAEVNRQTVQTVGLFQLGASFGADGNIVASDSTFLKLFPNYQPNQIAVGLINLKPDADVQKVRSQLQASLPNDIKVVTPQEFAQIEINYWGNQGIGFIFGMGVAVGFIVGIVIVYQILYSDVSDHLPEYATLKAMGYSDRYLMTMLMQEALLLAALGFIPGLALSIGLYQITYAATLLPIAIKLNRAIFVLTLTIIMCSVSGAIAMRKLRAADPADMF</sequence>
<keyword evidence="3" id="KW-1003">Cell membrane</keyword>
<keyword evidence="5 7" id="KW-1133">Transmembrane helix</keyword>
<keyword evidence="2" id="KW-0813">Transport</keyword>
<protein>
    <submittedName>
        <fullName evidence="9">ABC transporter</fullName>
    </submittedName>
</protein>
<dbReference type="PANTHER" id="PTHR43738:SF1">
    <property type="entry name" value="HEMIN TRANSPORT SYSTEM PERMEASE PROTEIN HRTB-RELATED"/>
    <property type="match status" value="1"/>
</dbReference>
<proteinExistence type="predicted"/>
<evidence type="ECO:0000256" key="4">
    <source>
        <dbReference type="ARBA" id="ARBA00022692"/>
    </source>
</evidence>
<reference evidence="9 10" key="1">
    <citation type="submission" date="2016-11" db="EMBL/GenBank/DDBJ databases">
        <title>Draft Genome Sequences of Nine Cyanobacterial Strains from Diverse Habitats.</title>
        <authorList>
            <person name="Zhu T."/>
            <person name="Hou S."/>
            <person name="Lu X."/>
            <person name="Hess W.R."/>
        </authorList>
    </citation>
    <scope>NUCLEOTIDE SEQUENCE [LARGE SCALE GENOMIC DNA]</scope>
    <source>
        <strain evidence="9 10">NIES-592</strain>
    </source>
</reference>
<feature type="transmembrane region" description="Helical" evidence="7">
    <location>
        <begin position="21"/>
        <end position="43"/>
    </location>
</feature>
<dbReference type="AlphaFoldDB" id="A0A1U7GYH9"/>
<evidence type="ECO:0000256" key="5">
    <source>
        <dbReference type="ARBA" id="ARBA00022989"/>
    </source>
</evidence>
<evidence type="ECO:0000256" key="1">
    <source>
        <dbReference type="ARBA" id="ARBA00004651"/>
    </source>
</evidence>
<evidence type="ECO:0000256" key="2">
    <source>
        <dbReference type="ARBA" id="ARBA00022448"/>
    </source>
</evidence>
<dbReference type="OrthoDB" id="417886at2"/>